<evidence type="ECO:0000256" key="7">
    <source>
        <dbReference type="RuleBase" id="RU363032"/>
    </source>
</evidence>
<evidence type="ECO:0000256" key="4">
    <source>
        <dbReference type="ARBA" id="ARBA00022692"/>
    </source>
</evidence>
<evidence type="ECO:0000256" key="2">
    <source>
        <dbReference type="ARBA" id="ARBA00022448"/>
    </source>
</evidence>
<evidence type="ECO:0000256" key="5">
    <source>
        <dbReference type="ARBA" id="ARBA00022989"/>
    </source>
</evidence>
<feature type="transmembrane region" description="Helical" evidence="7">
    <location>
        <begin position="5"/>
        <end position="26"/>
    </location>
</feature>
<evidence type="ECO:0000256" key="1">
    <source>
        <dbReference type="ARBA" id="ARBA00004651"/>
    </source>
</evidence>
<dbReference type="AlphaFoldDB" id="A0A6P1TVE5"/>
<dbReference type="PROSITE" id="PS50928">
    <property type="entry name" value="ABC_TM1"/>
    <property type="match status" value="1"/>
</dbReference>
<comment type="subcellular location">
    <subcellularLocation>
        <location evidence="1 7">Cell membrane</location>
        <topology evidence="1 7">Multi-pass membrane protein</topology>
    </subcellularLocation>
</comment>
<protein>
    <submittedName>
        <fullName evidence="9">ABC transporter permease subunit</fullName>
    </submittedName>
</protein>
<accession>A0A6P1TVE5</accession>
<organism evidence="9 10">
    <name type="scientific">Anaerocolumna sedimenticola</name>
    <dbReference type="NCBI Taxonomy" id="2696063"/>
    <lineage>
        <taxon>Bacteria</taxon>
        <taxon>Bacillati</taxon>
        <taxon>Bacillota</taxon>
        <taxon>Clostridia</taxon>
        <taxon>Lachnospirales</taxon>
        <taxon>Lachnospiraceae</taxon>
        <taxon>Anaerocolumna</taxon>
    </lineage>
</organism>
<dbReference type="KEGG" id="anr:Ana3638_08520"/>
<dbReference type="SUPFAM" id="SSF161098">
    <property type="entry name" value="MetI-like"/>
    <property type="match status" value="1"/>
</dbReference>
<dbReference type="GO" id="GO:0055085">
    <property type="term" value="P:transmembrane transport"/>
    <property type="evidence" value="ECO:0007669"/>
    <property type="project" value="InterPro"/>
</dbReference>
<keyword evidence="2 7" id="KW-0813">Transport</keyword>
<evidence type="ECO:0000259" key="8">
    <source>
        <dbReference type="PROSITE" id="PS50928"/>
    </source>
</evidence>
<evidence type="ECO:0000256" key="6">
    <source>
        <dbReference type="ARBA" id="ARBA00023136"/>
    </source>
</evidence>
<keyword evidence="5 7" id="KW-1133">Transmembrane helix</keyword>
<keyword evidence="10" id="KW-1185">Reference proteome</keyword>
<evidence type="ECO:0000256" key="3">
    <source>
        <dbReference type="ARBA" id="ARBA00022475"/>
    </source>
</evidence>
<feature type="domain" description="ABC transmembrane type-1" evidence="8">
    <location>
        <begin position="65"/>
        <end position="260"/>
    </location>
</feature>
<gene>
    <name evidence="9" type="ORF">Ana3638_08520</name>
</gene>
<dbReference type="PANTHER" id="PTHR43744">
    <property type="entry name" value="ABC TRANSPORTER PERMEASE PROTEIN MG189-RELATED-RELATED"/>
    <property type="match status" value="1"/>
</dbReference>
<feature type="transmembrane region" description="Helical" evidence="7">
    <location>
        <begin position="69"/>
        <end position="89"/>
    </location>
</feature>
<keyword evidence="6 7" id="KW-0472">Membrane</keyword>
<dbReference type="CDD" id="cd06261">
    <property type="entry name" value="TM_PBP2"/>
    <property type="match status" value="1"/>
</dbReference>
<dbReference type="GO" id="GO:0005886">
    <property type="term" value="C:plasma membrane"/>
    <property type="evidence" value="ECO:0007669"/>
    <property type="project" value="UniProtKB-SubCell"/>
</dbReference>
<dbReference type="InterPro" id="IPR000515">
    <property type="entry name" value="MetI-like"/>
</dbReference>
<feature type="transmembrane region" description="Helical" evidence="7">
    <location>
        <begin position="134"/>
        <end position="152"/>
    </location>
</feature>
<dbReference type="Gene3D" id="1.10.3720.10">
    <property type="entry name" value="MetI-like"/>
    <property type="match status" value="1"/>
</dbReference>
<feature type="transmembrane region" description="Helical" evidence="7">
    <location>
        <begin position="239"/>
        <end position="260"/>
    </location>
</feature>
<keyword evidence="3" id="KW-1003">Cell membrane</keyword>
<feature type="transmembrane region" description="Helical" evidence="7">
    <location>
        <begin position="101"/>
        <end position="122"/>
    </location>
</feature>
<dbReference type="Pfam" id="PF00528">
    <property type="entry name" value="BPD_transp_1"/>
    <property type="match status" value="1"/>
</dbReference>
<evidence type="ECO:0000313" key="9">
    <source>
        <dbReference type="EMBL" id="QHQ63686.1"/>
    </source>
</evidence>
<dbReference type="InterPro" id="IPR035906">
    <property type="entry name" value="MetI-like_sf"/>
</dbReference>
<reference evidence="9 10" key="1">
    <citation type="submission" date="2020-01" db="EMBL/GenBank/DDBJ databases">
        <title>Genome analysis of Anaerocolumna sp. CBA3638.</title>
        <authorList>
            <person name="Kim J."/>
            <person name="Roh S.W."/>
        </authorList>
    </citation>
    <scope>NUCLEOTIDE SEQUENCE [LARGE SCALE GENOMIC DNA]</scope>
    <source>
        <strain evidence="9 10">CBA3638</strain>
    </source>
</reference>
<dbReference type="Proteomes" id="UP000464314">
    <property type="component" value="Chromosome"/>
</dbReference>
<dbReference type="PANTHER" id="PTHR43744:SF12">
    <property type="entry name" value="ABC TRANSPORTER PERMEASE PROTEIN MG189-RELATED"/>
    <property type="match status" value="1"/>
</dbReference>
<dbReference type="EMBL" id="CP048000">
    <property type="protein sequence ID" value="QHQ63686.1"/>
    <property type="molecule type" value="Genomic_DNA"/>
</dbReference>
<comment type="similarity">
    <text evidence="7">Belongs to the binding-protein-dependent transport system permease family.</text>
</comment>
<name>A0A6P1TVE5_9FIRM</name>
<sequence>MRNTVIYFILIITLIVAIFPVFYTFMASFKGNLEILTSGNRIIPKKFVLDNYIQAWKLGNFSRYTFNSVFMSFFIVTGTIISCTVSGYVFERGKFWGKEILFAMVISSMFVSLGSLTLYPTLMIAKGFHMNRSLWGVIIIRVLGLNVTNLFIARGFIKTISNEIDEAAKIDGCSFFGIYRHIIFPLCKPLIATIGILEFRAAWNDYLMPLVFTLSNPERMPLVVGVVNLKSSGEAASSWNLMLAGTAISIVPMILVYMIFNRYFIEGLTSGSVKG</sequence>
<evidence type="ECO:0000313" key="10">
    <source>
        <dbReference type="Proteomes" id="UP000464314"/>
    </source>
</evidence>
<proteinExistence type="inferred from homology"/>
<keyword evidence="4 7" id="KW-0812">Transmembrane</keyword>